<accession>A0A2M7B5W8</accession>
<dbReference type="InterPro" id="IPR036390">
    <property type="entry name" value="WH_DNA-bd_sf"/>
</dbReference>
<proteinExistence type="predicted"/>
<reference evidence="3" key="1">
    <citation type="submission" date="2017-09" db="EMBL/GenBank/DDBJ databases">
        <title>Depth-based differentiation of microbial function through sediment-hosted aquifers and enrichment of novel symbionts in the deep terrestrial subsurface.</title>
        <authorList>
            <person name="Probst A.J."/>
            <person name="Ladd B."/>
            <person name="Jarett J.K."/>
            <person name="Geller-Mcgrath D.E."/>
            <person name="Sieber C.M.K."/>
            <person name="Emerson J.B."/>
            <person name="Anantharaman K."/>
            <person name="Thomas B.C."/>
            <person name="Malmstrom R."/>
            <person name="Stieglmeier M."/>
            <person name="Klingl A."/>
            <person name="Woyke T."/>
            <person name="Ryan C.M."/>
            <person name="Banfield J.F."/>
        </authorList>
    </citation>
    <scope>NUCLEOTIDE SEQUENCE [LARGE SCALE GENOMIC DNA]</scope>
</reference>
<dbReference type="PANTHER" id="PTHR33969:SF2">
    <property type="entry name" value="SEGREGATION AND CONDENSATION PROTEIN A"/>
    <property type="match status" value="1"/>
</dbReference>
<dbReference type="Gene3D" id="1.10.10.580">
    <property type="entry name" value="Structural maintenance of chromosome 1. Chain E"/>
    <property type="match status" value="1"/>
</dbReference>
<gene>
    <name evidence="2" type="ORF">COS61_00905</name>
</gene>
<dbReference type="InterPro" id="IPR023093">
    <property type="entry name" value="ScpA-like_C"/>
</dbReference>
<dbReference type="Gene3D" id="6.10.250.2410">
    <property type="match status" value="1"/>
</dbReference>
<protein>
    <recommendedName>
        <fullName evidence="1">Segregation and condensation protein A</fullName>
    </recommendedName>
</protein>
<comment type="caution">
    <text evidence="2">The sequence shown here is derived from an EMBL/GenBank/DDBJ whole genome shotgun (WGS) entry which is preliminary data.</text>
</comment>
<evidence type="ECO:0000313" key="3">
    <source>
        <dbReference type="Proteomes" id="UP000228949"/>
    </source>
</evidence>
<dbReference type="SUPFAM" id="SSF46785">
    <property type="entry name" value="Winged helix' DNA-binding domain"/>
    <property type="match status" value="1"/>
</dbReference>
<dbReference type="Pfam" id="PF02616">
    <property type="entry name" value="SMC_ScpA"/>
    <property type="match status" value="1"/>
</dbReference>
<dbReference type="InterPro" id="IPR003768">
    <property type="entry name" value="ScpA"/>
</dbReference>
<name>A0A2M7B5W8_9BACT</name>
<dbReference type="EMBL" id="PEVJ01000022">
    <property type="protein sequence ID" value="PIU98528.1"/>
    <property type="molecule type" value="Genomic_DNA"/>
</dbReference>
<sequence>MDGCFGTRQMFTPKERWNPMPICVSIAFMYELKTEQFSGPIEKLLELIEAKKLEITELNLAEVTADFLRYITQINADVGRESARLLADFIVVASRLLLIKSKALLPDFQTTEEEEKDIKDLEARLQFYRQFKPAINFLKKILAQNKVSISRPLFFGRPPIFYPSDNLKIDVLYSAVKSIFQALEQLKKETQVVKSSIISLEEKIEEIMNRMGDGLRFNKLAEKKSRSEIVVLFLALLYLLSKQTIEAEQNERFSDIMIGKTQN</sequence>
<dbReference type="Proteomes" id="UP000228949">
    <property type="component" value="Unassembled WGS sequence"/>
</dbReference>
<evidence type="ECO:0000256" key="1">
    <source>
        <dbReference type="ARBA" id="ARBA00044777"/>
    </source>
</evidence>
<organism evidence="2 3">
    <name type="scientific">Candidatus Wolfebacteria bacterium CG03_land_8_20_14_0_80_40_12</name>
    <dbReference type="NCBI Taxonomy" id="1975069"/>
    <lineage>
        <taxon>Bacteria</taxon>
        <taxon>Candidatus Wolfeibacteriota</taxon>
    </lineage>
</organism>
<dbReference type="PANTHER" id="PTHR33969">
    <property type="entry name" value="SEGREGATION AND CONDENSATION PROTEIN A"/>
    <property type="match status" value="1"/>
</dbReference>
<evidence type="ECO:0000313" key="2">
    <source>
        <dbReference type="EMBL" id="PIU98528.1"/>
    </source>
</evidence>
<dbReference type="AlphaFoldDB" id="A0A2M7B5W8"/>